<dbReference type="PANTHER" id="PTHR43033">
    <property type="entry name" value="TRNA(ILE)-LYSIDINE SYNTHASE-RELATED"/>
    <property type="match status" value="1"/>
</dbReference>
<dbReference type="InterPro" id="IPR012094">
    <property type="entry name" value="tRNA_Ile_lys_synt"/>
</dbReference>
<dbReference type="CDD" id="cd01992">
    <property type="entry name" value="TilS_N"/>
    <property type="match status" value="1"/>
</dbReference>
<dbReference type="AlphaFoldDB" id="A0A2Z4MAF6"/>
<dbReference type="GO" id="GO:0009507">
    <property type="term" value="C:chloroplast"/>
    <property type="evidence" value="ECO:0007669"/>
    <property type="project" value="UniProtKB-SubCell"/>
</dbReference>
<proteinExistence type="inferred from homology"/>
<dbReference type="PANTHER" id="PTHR43033:SF1">
    <property type="entry name" value="TRNA(ILE)-LYSIDINE SYNTHASE-RELATED"/>
    <property type="match status" value="1"/>
</dbReference>
<feature type="binding site" evidence="6">
    <location>
        <begin position="35"/>
        <end position="40"/>
    </location>
    <ligand>
        <name>ATP</name>
        <dbReference type="ChEBI" id="CHEBI:30616"/>
    </ligand>
</feature>
<dbReference type="InterPro" id="IPR011063">
    <property type="entry name" value="TilS/TtcA_N"/>
</dbReference>
<dbReference type="InterPro" id="IPR014729">
    <property type="entry name" value="Rossmann-like_a/b/a_fold"/>
</dbReference>
<keyword evidence="4 6" id="KW-0067">ATP-binding</keyword>
<dbReference type="GO" id="GO:0005524">
    <property type="term" value="F:ATP binding"/>
    <property type="evidence" value="ECO:0007669"/>
    <property type="project" value="UniProtKB-UniRule"/>
</dbReference>
<sequence length="517" mass="60753">MQNKLDCLKLINFIEKSPLFKNHQIQNKKILIAFSGGQDSTCLLTIFYILSQKWGFQLGAIYCNHCWTSSRSASFAVFQNLKKFKIPFYFVEARNSQAMKPEQTARKWRYSSFYTVLKSENYDFLFTGHTLSDCAETTLFNLARGSGIKGVCSLKEYQIFSETDSEYGFKKESFHVSSNSSKLKLRTWADKFPLSKGRFLKSFDSNCFKKRFLGKPLDLSNYHSLTISNRSKFTRKQSLKAQIVNQKFVIRNVRKIFNLNNLNLESQVNFKLCFDPFLKQANQKTKRSVFKTLPEFFKKLKLATMNKDQLLFNKYLEKLEEFQKQDSLNSLITCFQTNQGLLDSCTLNSSIQRLIIKKQKEKLENANFPLKRKNSTFIYQRPFNQKIESVSIDQSSNSKRVLEDPDLFKEKTLFNFDPLSLDLQANQFLVFRPLIRINRETLASFSAQLEISIHYDKSNKDLSLTRNYIRKLIIPLLKKINPYVEENIFKFSKILEFYYESFGDLKCPRDHFDMFKQ</sequence>
<protein>
    <recommendedName>
        <fullName evidence="6">tRNA(Ile)-lysidine synthase, chloroplastic</fullName>
        <ecNumber evidence="6">6.3.4.19</ecNumber>
    </recommendedName>
    <alternativeName>
        <fullName evidence="6">tRNA(Ile)-2-lysyl-cytidine synthase</fullName>
    </alternativeName>
    <alternativeName>
        <fullName evidence="6">tRNA(Ile)-lysidine synthetase</fullName>
    </alternativeName>
</protein>
<evidence type="ECO:0000259" key="7">
    <source>
        <dbReference type="Pfam" id="PF01171"/>
    </source>
</evidence>
<dbReference type="Gene3D" id="3.40.50.620">
    <property type="entry name" value="HUPs"/>
    <property type="match status" value="2"/>
</dbReference>
<dbReference type="NCBIfam" id="TIGR02432">
    <property type="entry name" value="lysidine_TilS_N"/>
    <property type="match status" value="1"/>
</dbReference>
<gene>
    <name evidence="8" type="primary">ycf62a</name>
    <name evidence="6" type="synonym">tilS</name>
</gene>
<dbReference type="InterPro" id="IPR012795">
    <property type="entry name" value="tRNA_Ile_lys_synt_N"/>
</dbReference>
<evidence type="ECO:0000256" key="5">
    <source>
        <dbReference type="ARBA" id="ARBA00048539"/>
    </source>
</evidence>
<reference evidence="8" key="1">
    <citation type="submission" date="2017-12" db="EMBL/GenBank/DDBJ databases">
        <title>Resolution of core Chlorophyta phylogeny using heterogeneous models with AT-rich chloroplast sequence data.</title>
        <authorList>
            <person name="Fang L."/>
        </authorList>
    </citation>
    <scope>NUCLEOTIDE SEQUENCE</scope>
</reference>
<geneLocation type="chloroplast" evidence="8"/>
<comment type="subcellular location">
    <subcellularLocation>
        <location evidence="6">Plastid</location>
        <location evidence="6">Chloroplast</location>
    </subcellularLocation>
</comment>
<dbReference type="HAMAP" id="MF_01161">
    <property type="entry name" value="tRNA_Ile_lys_synt"/>
    <property type="match status" value="1"/>
</dbReference>
<keyword evidence="3 6" id="KW-0547">Nucleotide-binding</keyword>
<comment type="domain">
    <text evidence="6">The N-terminal region contains the highly conserved SGGXDS motif, predicted to be a P-loop motif involved in ATP binding.</text>
</comment>
<evidence type="ECO:0000256" key="2">
    <source>
        <dbReference type="ARBA" id="ARBA00022694"/>
    </source>
</evidence>
<dbReference type="SUPFAM" id="SSF52402">
    <property type="entry name" value="Adenine nucleotide alpha hydrolases-like"/>
    <property type="match status" value="2"/>
</dbReference>
<comment type="function">
    <text evidence="6">Ligates lysine onto the cytidine present at position 34 of the AUA codon-specific tRNA(Ile) that contains the anticodon CAU, in an ATP-dependent manner. Cytidine is converted to lysidine, thus changing the amino acid specificity of the tRNA from methionine to isoleucine.</text>
</comment>
<dbReference type="GO" id="GO:0032267">
    <property type="term" value="F:tRNA(Ile)-lysidine synthase activity"/>
    <property type="evidence" value="ECO:0007669"/>
    <property type="project" value="UniProtKB-EC"/>
</dbReference>
<dbReference type="GO" id="GO:0006400">
    <property type="term" value="P:tRNA modification"/>
    <property type="evidence" value="ECO:0007669"/>
    <property type="project" value="UniProtKB-UniRule"/>
</dbReference>
<evidence type="ECO:0000256" key="4">
    <source>
        <dbReference type="ARBA" id="ARBA00022840"/>
    </source>
</evidence>
<feature type="domain" description="tRNA(Ile)-lysidine/2-thiocytidine synthase N-terminal" evidence="7">
    <location>
        <begin position="29"/>
        <end position="161"/>
    </location>
</feature>
<comment type="similarity">
    <text evidence="6">Belongs to the tRNA(Ile)-lysidine synthase family.</text>
</comment>
<keyword evidence="1 6" id="KW-0436">Ligase</keyword>
<evidence type="ECO:0000256" key="1">
    <source>
        <dbReference type="ARBA" id="ARBA00022598"/>
    </source>
</evidence>
<organism evidence="8">
    <name type="scientific">Ulothrix zonata</name>
    <dbReference type="NCBI Taxonomy" id="43941"/>
    <lineage>
        <taxon>Eukaryota</taxon>
        <taxon>Viridiplantae</taxon>
        <taxon>Chlorophyta</taxon>
        <taxon>core chlorophytes</taxon>
        <taxon>Ulvophyceae</taxon>
        <taxon>OUU clade</taxon>
        <taxon>Ulotrichales</taxon>
        <taxon>Ulotrichaceae</taxon>
        <taxon>Ulothrix</taxon>
    </lineage>
</organism>
<evidence type="ECO:0000256" key="3">
    <source>
        <dbReference type="ARBA" id="ARBA00022741"/>
    </source>
</evidence>
<comment type="catalytic activity">
    <reaction evidence="5 6">
        <text>cytidine(34) in tRNA(Ile2) + L-lysine + ATP = lysidine(34) in tRNA(Ile2) + AMP + diphosphate + H(+)</text>
        <dbReference type="Rhea" id="RHEA:43744"/>
        <dbReference type="Rhea" id="RHEA-COMP:10625"/>
        <dbReference type="Rhea" id="RHEA-COMP:10670"/>
        <dbReference type="ChEBI" id="CHEBI:15378"/>
        <dbReference type="ChEBI" id="CHEBI:30616"/>
        <dbReference type="ChEBI" id="CHEBI:32551"/>
        <dbReference type="ChEBI" id="CHEBI:33019"/>
        <dbReference type="ChEBI" id="CHEBI:82748"/>
        <dbReference type="ChEBI" id="CHEBI:83665"/>
        <dbReference type="ChEBI" id="CHEBI:456215"/>
        <dbReference type="EC" id="6.3.4.19"/>
    </reaction>
</comment>
<name>A0A2Z4MAF6_9CHLO</name>
<keyword evidence="8" id="KW-0150">Chloroplast</keyword>
<dbReference type="EC" id="6.3.4.19" evidence="6"/>
<accession>A0A2Z4MAF6</accession>
<keyword evidence="8" id="KW-0934">Plastid</keyword>
<dbReference type="EMBL" id="MG721897">
    <property type="protein sequence ID" value="AWX53453.1"/>
    <property type="molecule type" value="Genomic_DNA"/>
</dbReference>
<keyword evidence="2 6" id="KW-0819">tRNA processing</keyword>
<dbReference type="Pfam" id="PF01171">
    <property type="entry name" value="ATP_bind_3"/>
    <property type="match status" value="1"/>
</dbReference>
<evidence type="ECO:0000256" key="6">
    <source>
        <dbReference type="HAMAP-Rule" id="MF_01161"/>
    </source>
</evidence>
<evidence type="ECO:0000313" key="8">
    <source>
        <dbReference type="EMBL" id="AWX53453.1"/>
    </source>
</evidence>